<gene>
    <name evidence="1" type="ORF">M9458_018882</name>
</gene>
<dbReference type="Proteomes" id="UP001529510">
    <property type="component" value="Unassembled WGS sequence"/>
</dbReference>
<feature type="non-terminal residue" evidence="1">
    <location>
        <position position="1"/>
    </location>
</feature>
<proteinExistence type="predicted"/>
<reference evidence="1 2" key="1">
    <citation type="submission" date="2024-05" db="EMBL/GenBank/DDBJ databases">
        <title>Genome sequencing and assembly of Indian major carp, Cirrhinus mrigala (Hamilton, 1822).</title>
        <authorList>
            <person name="Mohindra V."/>
            <person name="Chowdhury L.M."/>
            <person name="Lal K."/>
            <person name="Jena J.K."/>
        </authorList>
    </citation>
    <scope>NUCLEOTIDE SEQUENCE [LARGE SCALE GENOMIC DNA]</scope>
    <source>
        <strain evidence="1">CM1030</strain>
        <tissue evidence="1">Blood</tissue>
    </source>
</reference>
<protein>
    <recommendedName>
        <fullName evidence="3">Nebulin</fullName>
    </recommendedName>
</protein>
<organism evidence="1 2">
    <name type="scientific">Cirrhinus mrigala</name>
    <name type="common">Mrigala</name>
    <dbReference type="NCBI Taxonomy" id="683832"/>
    <lineage>
        <taxon>Eukaryota</taxon>
        <taxon>Metazoa</taxon>
        <taxon>Chordata</taxon>
        <taxon>Craniata</taxon>
        <taxon>Vertebrata</taxon>
        <taxon>Euteleostomi</taxon>
        <taxon>Actinopterygii</taxon>
        <taxon>Neopterygii</taxon>
        <taxon>Teleostei</taxon>
        <taxon>Ostariophysi</taxon>
        <taxon>Cypriniformes</taxon>
        <taxon>Cyprinidae</taxon>
        <taxon>Labeoninae</taxon>
        <taxon>Labeonini</taxon>
        <taxon>Cirrhinus</taxon>
    </lineage>
</organism>
<accession>A0ABD0QMY9</accession>
<evidence type="ECO:0000313" key="2">
    <source>
        <dbReference type="Proteomes" id="UP001529510"/>
    </source>
</evidence>
<keyword evidence="2" id="KW-1185">Reference proteome</keyword>
<feature type="non-terminal residue" evidence="1">
    <location>
        <position position="65"/>
    </location>
</feature>
<dbReference type="EMBL" id="JAMKFB020000008">
    <property type="protein sequence ID" value="KAL0187212.1"/>
    <property type="molecule type" value="Genomic_DNA"/>
</dbReference>
<evidence type="ECO:0008006" key="3">
    <source>
        <dbReference type="Google" id="ProtNLM"/>
    </source>
</evidence>
<comment type="caution">
    <text evidence="1">The sequence shown here is derived from an EMBL/GenBank/DDBJ whole genome shotgun (WGS) entry which is preliminary data.</text>
</comment>
<evidence type="ECO:0000313" key="1">
    <source>
        <dbReference type="EMBL" id="KAL0187212.1"/>
    </source>
</evidence>
<dbReference type="AlphaFoldDB" id="A0ABD0QMY9"/>
<name>A0ABD0QMY9_CIRMR</name>
<sequence>SFAKEDAYKNGNRVLYNQARNTLNKEIRVAKKSYAKKLEDQFSSNDSVSVWKAITNYKTPSPSTK</sequence>